<organism evidence="2 3">
    <name type="scientific">Alicyclobacillus macrosporangiidus</name>
    <dbReference type="NCBI Taxonomy" id="392015"/>
    <lineage>
        <taxon>Bacteria</taxon>
        <taxon>Bacillati</taxon>
        <taxon>Bacillota</taxon>
        <taxon>Bacilli</taxon>
        <taxon>Bacillales</taxon>
        <taxon>Alicyclobacillaceae</taxon>
        <taxon>Alicyclobacillus</taxon>
    </lineage>
</organism>
<dbReference type="EMBL" id="FPBV01000006">
    <property type="protein sequence ID" value="SFU70943.1"/>
    <property type="molecule type" value="Genomic_DNA"/>
</dbReference>
<dbReference type="Proteomes" id="UP000183508">
    <property type="component" value="Unassembled WGS sequence"/>
</dbReference>
<dbReference type="AlphaFoldDB" id="A0A1I7IDA0"/>
<dbReference type="STRING" id="392015.SAMN05421543_106152"/>
<evidence type="ECO:0000313" key="2">
    <source>
        <dbReference type="EMBL" id="SFU70943.1"/>
    </source>
</evidence>
<evidence type="ECO:0000313" key="3">
    <source>
        <dbReference type="Proteomes" id="UP000183508"/>
    </source>
</evidence>
<dbReference type="Pfam" id="PF04233">
    <property type="entry name" value="Phage_Mu_F"/>
    <property type="match status" value="1"/>
</dbReference>
<feature type="domain" description="Phage head morphogenesis" evidence="1">
    <location>
        <begin position="106"/>
        <end position="219"/>
    </location>
</feature>
<reference evidence="3" key="1">
    <citation type="submission" date="2016-10" db="EMBL/GenBank/DDBJ databases">
        <authorList>
            <person name="Varghese N."/>
        </authorList>
    </citation>
    <scope>NUCLEOTIDE SEQUENCE [LARGE SCALE GENOMIC DNA]</scope>
    <source>
        <strain evidence="3">DSM 17980</strain>
    </source>
</reference>
<gene>
    <name evidence="2" type="ORF">SAMN05421543_106152</name>
</gene>
<keyword evidence="3" id="KW-1185">Reference proteome</keyword>
<evidence type="ECO:0000259" key="1">
    <source>
        <dbReference type="Pfam" id="PF04233"/>
    </source>
</evidence>
<proteinExistence type="predicted"/>
<protein>
    <submittedName>
        <fullName evidence="2">Phage putative head morphogenesis protein, SPP1 gp7 family</fullName>
    </submittedName>
</protein>
<dbReference type="InterPro" id="IPR006528">
    <property type="entry name" value="Phage_head_morphogenesis_dom"/>
</dbReference>
<name>A0A1I7IDA0_9BACL</name>
<accession>A0A1I7IDA0</accession>
<sequence length="258" mass="29320">MEKLGDLLSGLDDPFEIVRRLRNATNDPWYIQYAEAVAMKMVTNIFSDAGRTWRQAANRNSKGGVLYRALMQEFETSVGGAIMAQVRENAEYIRSVPADVAREMTEHIMHQSMAGFRASEIAEHLLSIYPHMSEVKANLIARTETSKTRTALEQARSERLGARWYQWRTSEDARVRKSHRLMDKVLVAWDDPPSPEALAGEKSVGHYHAGCIWNCRCAALTVLTLDDVDWPCKVYRNGAVTTMTRAQFERIWTPSKVV</sequence>